<dbReference type="Proteomes" id="UP000681075">
    <property type="component" value="Unassembled WGS sequence"/>
</dbReference>
<accession>A0A8S8XBM2</accession>
<feature type="transmembrane region" description="Helical" evidence="6">
    <location>
        <begin position="281"/>
        <end position="301"/>
    </location>
</feature>
<sequence length="352" mass="37566">MQPSNQDDALTPPQRAARMALGIGLTLLALFVLRDFLHALGWSVILAIATWPLYHRFAARLGRSPSSAVPAGLFALFIALLVLVPLGFAAAAVVHEARVLVHLMHDAQQHGLPAPDFLARLPWGADMATRWWAMNLADPDSAKLLFGRVNPGMLARSELVGLTVMRRLVLFFVTLVALFFLFRDGVHLVDRLQVLGDRLLGRSARRLERVMVDAVRGTADGLVLVGLAEGAVLAVAYALLGVPYAVVLGAITGILATIPFGAPLVFCAAAFVLLVNGATAAAIALVVFGFIVVFLADHFARPALIGSTVRLPFLFVLLGIFGGVAAFGLLGLFLGPVILALFLALFREWTAT</sequence>
<dbReference type="PANTHER" id="PTHR21716">
    <property type="entry name" value="TRANSMEMBRANE PROTEIN"/>
    <property type="match status" value="1"/>
</dbReference>
<dbReference type="GO" id="GO:0016020">
    <property type="term" value="C:membrane"/>
    <property type="evidence" value="ECO:0007669"/>
    <property type="project" value="UniProtKB-SubCell"/>
</dbReference>
<dbReference type="InterPro" id="IPR002549">
    <property type="entry name" value="AI-2E-like"/>
</dbReference>
<reference evidence="7" key="1">
    <citation type="submission" date="2021-02" db="EMBL/GenBank/DDBJ databases">
        <title>Genome sequence of Rhodospirillales sp. strain TMPK1 isolated from soil.</title>
        <authorList>
            <person name="Nakai R."/>
            <person name="Kusada H."/>
            <person name="Tamaki H."/>
        </authorList>
    </citation>
    <scope>NUCLEOTIDE SEQUENCE</scope>
    <source>
        <strain evidence="7">TMPK1</strain>
    </source>
</reference>
<comment type="subcellular location">
    <subcellularLocation>
        <location evidence="1">Membrane</location>
        <topology evidence="1">Multi-pass membrane protein</topology>
    </subcellularLocation>
</comment>
<evidence type="ECO:0000256" key="2">
    <source>
        <dbReference type="ARBA" id="ARBA00009773"/>
    </source>
</evidence>
<protein>
    <submittedName>
        <fullName evidence="7">AI-2E family transporter</fullName>
    </submittedName>
</protein>
<evidence type="ECO:0000256" key="5">
    <source>
        <dbReference type="ARBA" id="ARBA00023136"/>
    </source>
</evidence>
<keyword evidence="3 6" id="KW-0812">Transmembrane</keyword>
<feature type="transmembrane region" description="Helical" evidence="6">
    <location>
        <begin position="16"/>
        <end position="33"/>
    </location>
</feature>
<feature type="transmembrane region" description="Helical" evidence="6">
    <location>
        <begin position="39"/>
        <end position="59"/>
    </location>
</feature>
<name>A0A8S8XBM2_9PROT</name>
<feature type="transmembrane region" description="Helical" evidence="6">
    <location>
        <begin position="246"/>
        <end position="274"/>
    </location>
</feature>
<feature type="transmembrane region" description="Helical" evidence="6">
    <location>
        <begin position="71"/>
        <end position="94"/>
    </location>
</feature>
<keyword evidence="4 6" id="KW-1133">Transmembrane helix</keyword>
<feature type="transmembrane region" description="Helical" evidence="6">
    <location>
        <begin position="164"/>
        <end position="182"/>
    </location>
</feature>
<evidence type="ECO:0000313" key="8">
    <source>
        <dbReference type="Proteomes" id="UP000681075"/>
    </source>
</evidence>
<evidence type="ECO:0000256" key="1">
    <source>
        <dbReference type="ARBA" id="ARBA00004141"/>
    </source>
</evidence>
<dbReference type="EMBL" id="BOPV01000001">
    <property type="protein sequence ID" value="GIL40853.1"/>
    <property type="molecule type" value="Genomic_DNA"/>
</dbReference>
<dbReference type="Pfam" id="PF01594">
    <property type="entry name" value="AI-2E_transport"/>
    <property type="match status" value="1"/>
</dbReference>
<comment type="similarity">
    <text evidence="2">Belongs to the autoinducer-2 exporter (AI-2E) (TC 2.A.86) family.</text>
</comment>
<feature type="transmembrane region" description="Helical" evidence="6">
    <location>
        <begin position="313"/>
        <end position="346"/>
    </location>
</feature>
<organism evidence="7 8">
    <name type="scientific">Roseiterribacter gracilis</name>
    <dbReference type="NCBI Taxonomy" id="2812848"/>
    <lineage>
        <taxon>Bacteria</taxon>
        <taxon>Pseudomonadati</taxon>
        <taxon>Pseudomonadota</taxon>
        <taxon>Alphaproteobacteria</taxon>
        <taxon>Rhodospirillales</taxon>
        <taxon>Roseiterribacteraceae</taxon>
        <taxon>Roseiterribacter</taxon>
    </lineage>
</organism>
<proteinExistence type="inferred from homology"/>
<dbReference type="AlphaFoldDB" id="A0A8S8XBM2"/>
<comment type="caution">
    <text evidence="7">The sequence shown here is derived from an EMBL/GenBank/DDBJ whole genome shotgun (WGS) entry which is preliminary data.</text>
</comment>
<dbReference type="PANTHER" id="PTHR21716:SF61">
    <property type="entry name" value="BLR8064 PROTEIN"/>
    <property type="match status" value="1"/>
</dbReference>
<keyword evidence="5 6" id="KW-0472">Membrane</keyword>
<gene>
    <name evidence="7" type="ORF">TMPK1_30900</name>
</gene>
<evidence type="ECO:0000313" key="7">
    <source>
        <dbReference type="EMBL" id="GIL40853.1"/>
    </source>
</evidence>
<evidence type="ECO:0000256" key="4">
    <source>
        <dbReference type="ARBA" id="ARBA00022989"/>
    </source>
</evidence>
<dbReference type="RefSeq" id="WP_420244076.1">
    <property type="nucleotide sequence ID" value="NZ_BOPV01000001.1"/>
</dbReference>
<evidence type="ECO:0000256" key="6">
    <source>
        <dbReference type="SAM" id="Phobius"/>
    </source>
</evidence>
<evidence type="ECO:0000256" key="3">
    <source>
        <dbReference type="ARBA" id="ARBA00022692"/>
    </source>
</evidence>
<feature type="transmembrane region" description="Helical" evidence="6">
    <location>
        <begin position="221"/>
        <end position="240"/>
    </location>
</feature>
<keyword evidence="8" id="KW-1185">Reference proteome</keyword>